<proteinExistence type="predicted"/>
<evidence type="ECO:0000313" key="1">
    <source>
        <dbReference type="EMBL" id="KAK7398768.1"/>
    </source>
</evidence>
<evidence type="ECO:0000313" key="2">
    <source>
        <dbReference type="Proteomes" id="UP001386955"/>
    </source>
</evidence>
<dbReference type="EMBL" id="JAYMYS010000003">
    <property type="protein sequence ID" value="KAK7398768.1"/>
    <property type="molecule type" value="Genomic_DNA"/>
</dbReference>
<dbReference type="Proteomes" id="UP001386955">
    <property type="component" value="Unassembled WGS sequence"/>
</dbReference>
<name>A0AAN9XLS5_PSOTE</name>
<reference evidence="1 2" key="1">
    <citation type="submission" date="2024-01" db="EMBL/GenBank/DDBJ databases">
        <title>The genomes of 5 underutilized Papilionoideae crops provide insights into root nodulation and disease resistanc.</title>
        <authorList>
            <person name="Jiang F."/>
        </authorList>
    </citation>
    <scope>NUCLEOTIDE SEQUENCE [LARGE SCALE GENOMIC DNA]</scope>
    <source>
        <strain evidence="1">DUOXIRENSHENG_FW03</strain>
        <tissue evidence="1">Leaves</tissue>
    </source>
</reference>
<dbReference type="AlphaFoldDB" id="A0AAN9XLS5"/>
<comment type="caution">
    <text evidence="1">The sequence shown here is derived from an EMBL/GenBank/DDBJ whole genome shotgun (WGS) entry which is preliminary data.</text>
</comment>
<organism evidence="1 2">
    <name type="scientific">Psophocarpus tetragonolobus</name>
    <name type="common">Winged bean</name>
    <name type="synonym">Dolichos tetragonolobus</name>
    <dbReference type="NCBI Taxonomy" id="3891"/>
    <lineage>
        <taxon>Eukaryota</taxon>
        <taxon>Viridiplantae</taxon>
        <taxon>Streptophyta</taxon>
        <taxon>Embryophyta</taxon>
        <taxon>Tracheophyta</taxon>
        <taxon>Spermatophyta</taxon>
        <taxon>Magnoliopsida</taxon>
        <taxon>eudicotyledons</taxon>
        <taxon>Gunneridae</taxon>
        <taxon>Pentapetalae</taxon>
        <taxon>rosids</taxon>
        <taxon>fabids</taxon>
        <taxon>Fabales</taxon>
        <taxon>Fabaceae</taxon>
        <taxon>Papilionoideae</taxon>
        <taxon>50 kb inversion clade</taxon>
        <taxon>NPAAA clade</taxon>
        <taxon>indigoferoid/millettioid clade</taxon>
        <taxon>Phaseoleae</taxon>
        <taxon>Psophocarpus</taxon>
    </lineage>
</organism>
<keyword evidence="2" id="KW-1185">Reference proteome</keyword>
<sequence length="109" mass="11945">MKDRNPPSHLSSKKNLRGGRGEDLAAVDIVELEVDIVDLVALKVNLIEASRDHVVAAPHEVVIVARIAPHKVVVIASIDKSCGPFWNLLSLIFSVEESLEKTKRRSISS</sequence>
<accession>A0AAN9XLS5</accession>
<protein>
    <submittedName>
        <fullName evidence="1">Uncharacterized protein</fullName>
    </submittedName>
</protein>
<gene>
    <name evidence="1" type="ORF">VNO78_09940</name>
</gene>